<feature type="transmembrane region" description="Helical" evidence="11">
    <location>
        <begin position="241"/>
        <end position="260"/>
    </location>
</feature>
<dbReference type="Proteomes" id="UP001208570">
    <property type="component" value="Unassembled WGS sequence"/>
</dbReference>
<keyword evidence="8" id="KW-0325">Glycoprotein</keyword>
<feature type="transmembrane region" description="Helical" evidence="11">
    <location>
        <begin position="182"/>
        <end position="205"/>
    </location>
</feature>
<feature type="transmembrane region" description="Helical" evidence="11">
    <location>
        <begin position="272"/>
        <end position="291"/>
    </location>
</feature>
<evidence type="ECO:0000256" key="2">
    <source>
        <dbReference type="ARBA" id="ARBA00022475"/>
    </source>
</evidence>
<keyword evidence="14" id="KW-1185">Reference proteome</keyword>
<evidence type="ECO:0000256" key="10">
    <source>
        <dbReference type="RuleBase" id="RU000688"/>
    </source>
</evidence>
<feature type="transmembrane region" description="Helical" evidence="11">
    <location>
        <begin position="137"/>
        <end position="162"/>
    </location>
</feature>
<comment type="subcellular location">
    <subcellularLocation>
        <location evidence="1">Cell membrane</location>
        <topology evidence="1">Multi-pass membrane protein</topology>
    </subcellularLocation>
</comment>
<evidence type="ECO:0000256" key="4">
    <source>
        <dbReference type="ARBA" id="ARBA00022989"/>
    </source>
</evidence>
<feature type="transmembrane region" description="Helical" evidence="11">
    <location>
        <begin position="89"/>
        <end position="116"/>
    </location>
</feature>
<dbReference type="Pfam" id="PF00001">
    <property type="entry name" value="7tm_1"/>
    <property type="match status" value="1"/>
</dbReference>
<evidence type="ECO:0000256" key="1">
    <source>
        <dbReference type="ARBA" id="ARBA00004651"/>
    </source>
</evidence>
<evidence type="ECO:0000259" key="12">
    <source>
        <dbReference type="PROSITE" id="PS50262"/>
    </source>
</evidence>
<keyword evidence="4 11" id="KW-1133">Transmembrane helix</keyword>
<evidence type="ECO:0000313" key="14">
    <source>
        <dbReference type="Proteomes" id="UP001208570"/>
    </source>
</evidence>
<comment type="similarity">
    <text evidence="10">Belongs to the G-protein coupled receptor 1 family.</text>
</comment>
<dbReference type="AlphaFoldDB" id="A0AAD9MNW7"/>
<keyword evidence="6 11" id="KW-0472">Membrane</keyword>
<keyword evidence="5 10" id="KW-0297">G-protein coupled receptor</keyword>
<proteinExistence type="inferred from homology"/>
<dbReference type="InterPro" id="IPR000276">
    <property type="entry name" value="GPCR_Rhodpsn"/>
</dbReference>
<dbReference type="EMBL" id="JAODUP010001267">
    <property type="protein sequence ID" value="KAK2140722.1"/>
    <property type="molecule type" value="Genomic_DNA"/>
</dbReference>
<keyword evidence="3 10" id="KW-0812">Transmembrane</keyword>
<dbReference type="SUPFAM" id="SSF81321">
    <property type="entry name" value="Family A G protein-coupled receptor-like"/>
    <property type="match status" value="1"/>
</dbReference>
<accession>A0AAD9MNW7</accession>
<dbReference type="GO" id="GO:0004930">
    <property type="term" value="F:G protein-coupled receptor activity"/>
    <property type="evidence" value="ECO:0007669"/>
    <property type="project" value="UniProtKB-KW"/>
</dbReference>
<dbReference type="PROSITE" id="PS50262">
    <property type="entry name" value="G_PROTEIN_RECEP_F1_2"/>
    <property type="match status" value="1"/>
</dbReference>
<dbReference type="PANTHER" id="PTHR24246">
    <property type="entry name" value="OLFACTORY RECEPTOR AND ADENOSINE RECEPTOR"/>
    <property type="match status" value="1"/>
</dbReference>
<sequence length="337" mass="38314">MEYNSTTTSRLNNLILNQVYEYGRQFVYFSEGIVIIIANILTLIVVIRTKKLRDVPANTFIMSLACADGMIGVLLPAIILTLLTYDQNIWIVSACIFRGPYYAMFSISLSTLLAIAIDRYVAVVHPLIYKMQMTVTIARFTCIGIWLLQLALWETLTCYYGLQISVQNDRPAAAHDIFPGISFFFLSQVEILLPVIGNLILYLAIYIKLRRRAAVSVSSTSNQNSSNANQPSAKTKSFTKMMALVLGYLLLAWLPYYIIIPLYKVNNPATPIWYVYMYDVVSIVLYSNSFVNPVIYSWQNRDFREAYAKILKVKTRVRSSADRTTNNRTIVVTSSNM</sequence>
<dbReference type="CDD" id="cd00637">
    <property type="entry name" value="7tm_classA_rhodopsin-like"/>
    <property type="match status" value="1"/>
</dbReference>
<dbReference type="PRINTS" id="PR00237">
    <property type="entry name" value="GPCRRHODOPSN"/>
</dbReference>
<keyword evidence="2" id="KW-1003">Cell membrane</keyword>
<evidence type="ECO:0000256" key="6">
    <source>
        <dbReference type="ARBA" id="ARBA00023136"/>
    </source>
</evidence>
<protein>
    <recommendedName>
        <fullName evidence="12">G-protein coupled receptors family 1 profile domain-containing protein</fullName>
    </recommendedName>
</protein>
<evidence type="ECO:0000256" key="8">
    <source>
        <dbReference type="ARBA" id="ARBA00023180"/>
    </source>
</evidence>
<organism evidence="13 14">
    <name type="scientific">Paralvinella palmiformis</name>
    <dbReference type="NCBI Taxonomy" id="53620"/>
    <lineage>
        <taxon>Eukaryota</taxon>
        <taxon>Metazoa</taxon>
        <taxon>Spiralia</taxon>
        <taxon>Lophotrochozoa</taxon>
        <taxon>Annelida</taxon>
        <taxon>Polychaeta</taxon>
        <taxon>Sedentaria</taxon>
        <taxon>Canalipalpata</taxon>
        <taxon>Terebellida</taxon>
        <taxon>Terebelliformia</taxon>
        <taxon>Alvinellidae</taxon>
        <taxon>Paralvinella</taxon>
    </lineage>
</organism>
<keyword evidence="7 10" id="KW-0675">Receptor</keyword>
<comment type="caution">
    <text evidence="13">The sequence shown here is derived from an EMBL/GenBank/DDBJ whole genome shotgun (WGS) entry which is preliminary data.</text>
</comment>
<feature type="transmembrane region" description="Helical" evidence="11">
    <location>
        <begin position="26"/>
        <end position="47"/>
    </location>
</feature>
<evidence type="ECO:0000256" key="9">
    <source>
        <dbReference type="ARBA" id="ARBA00023224"/>
    </source>
</evidence>
<keyword evidence="9 10" id="KW-0807">Transducer</keyword>
<evidence type="ECO:0000256" key="11">
    <source>
        <dbReference type="SAM" id="Phobius"/>
    </source>
</evidence>
<dbReference type="Gene3D" id="1.20.1070.10">
    <property type="entry name" value="Rhodopsin 7-helix transmembrane proteins"/>
    <property type="match status" value="1"/>
</dbReference>
<reference evidence="13" key="1">
    <citation type="journal article" date="2023" name="Mol. Biol. Evol.">
        <title>Third-Generation Sequencing Reveals the Adaptive Role of the Epigenome in Three Deep-Sea Polychaetes.</title>
        <authorList>
            <person name="Perez M."/>
            <person name="Aroh O."/>
            <person name="Sun Y."/>
            <person name="Lan Y."/>
            <person name="Juniper S.K."/>
            <person name="Young C.R."/>
            <person name="Angers B."/>
            <person name="Qian P.Y."/>
        </authorList>
    </citation>
    <scope>NUCLEOTIDE SEQUENCE</scope>
    <source>
        <strain evidence="13">P08H-3</strain>
    </source>
</reference>
<evidence type="ECO:0000256" key="5">
    <source>
        <dbReference type="ARBA" id="ARBA00023040"/>
    </source>
</evidence>
<evidence type="ECO:0000256" key="7">
    <source>
        <dbReference type="ARBA" id="ARBA00023170"/>
    </source>
</evidence>
<gene>
    <name evidence="13" type="ORF">LSH36_1268g00003</name>
</gene>
<dbReference type="GO" id="GO:0005886">
    <property type="term" value="C:plasma membrane"/>
    <property type="evidence" value="ECO:0007669"/>
    <property type="project" value="UniProtKB-SubCell"/>
</dbReference>
<dbReference type="PANTHER" id="PTHR24246:SF27">
    <property type="entry name" value="ADENOSINE RECEPTOR, ISOFORM A"/>
    <property type="match status" value="1"/>
</dbReference>
<feature type="domain" description="G-protein coupled receptors family 1 profile" evidence="12">
    <location>
        <begin position="38"/>
        <end position="296"/>
    </location>
</feature>
<dbReference type="InterPro" id="IPR017452">
    <property type="entry name" value="GPCR_Rhodpsn_7TM"/>
</dbReference>
<dbReference type="PROSITE" id="PS00237">
    <property type="entry name" value="G_PROTEIN_RECEP_F1_1"/>
    <property type="match status" value="1"/>
</dbReference>
<feature type="transmembrane region" description="Helical" evidence="11">
    <location>
        <begin position="59"/>
        <end position="83"/>
    </location>
</feature>
<evidence type="ECO:0000313" key="13">
    <source>
        <dbReference type="EMBL" id="KAK2140722.1"/>
    </source>
</evidence>
<name>A0AAD9MNW7_9ANNE</name>
<evidence type="ECO:0000256" key="3">
    <source>
        <dbReference type="ARBA" id="ARBA00022692"/>
    </source>
</evidence>